<feature type="chain" id="PRO_5018234507" evidence="1">
    <location>
        <begin position="24"/>
        <end position="64"/>
    </location>
</feature>
<gene>
    <name evidence="2" type="ORF">EFY79_16310</name>
</gene>
<feature type="signal peptide" evidence="1">
    <location>
        <begin position="1"/>
        <end position="23"/>
    </location>
</feature>
<keyword evidence="3" id="KW-1185">Reference proteome</keyword>
<accession>A0A3M9N935</accession>
<proteinExistence type="predicted"/>
<protein>
    <submittedName>
        <fullName evidence="2">Uncharacterized protein</fullName>
    </submittedName>
</protein>
<sequence length="64" mass="7376">MKNFKSMLLFLLLLFFCMGTQQCSFKKKQYCQNALQKVQHNKPNIILENAPAGIFPGDDLIIKI</sequence>
<dbReference type="EMBL" id="RJJR01000014">
    <property type="protein sequence ID" value="RNI34256.1"/>
    <property type="molecule type" value="Genomic_DNA"/>
</dbReference>
<comment type="caution">
    <text evidence="2">The sequence shown here is derived from an EMBL/GenBank/DDBJ whole genome shotgun (WGS) entry which is preliminary data.</text>
</comment>
<keyword evidence="1" id="KW-0732">Signal</keyword>
<evidence type="ECO:0000256" key="1">
    <source>
        <dbReference type="SAM" id="SignalP"/>
    </source>
</evidence>
<reference evidence="2 3" key="1">
    <citation type="submission" date="2018-11" db="EMBL/GenBank/DDBJ databases">
        <title>Draft genome sequence of Ferruginibacter sp. BO-59.</title>
        <authorList>
            <person name="Im W.T."/>
        </authorList>
    </citation>
    <scope>NUCLEOTIDE SEQUENCE [LARGE SCALE GENOMIC DNA]</scope>
    <source>
        <strain evidence="2 3">BO-59</strain>
    </source>
</reference>
<name>A0A3M9N935_9BACT</name>
<evidence type="ECO:0000313" key="2">
    <source>
        <dbReference type="EMBL" id="RNI34256.1"/>
    </source>
</evidence>
<dbReference type="Proteomes" id="UP000267223">
    <property type="component" value="Unassembled WGS sequence"/>
</dbReference>
<organism evidence="2 3">
    <name type="scientific">Hanamia caeni</name>
    <dbReference type="NCBI Taxonomy" id="2294116"/>
    <lineage>
        <taxon>Bacteria</taxon>
        <taxon>Pseudomonadati</taxon>
        <taxon>Bacteroidota</taxon>
        <taxon>Chitinophagia</taxon>
        <taxon>Chitinophagales</taxon>
        <taxon>Chitinophagaceae</taxon>
        <taxon>Hanamia</taxon>
    </lineage>
</organism>
<dbReference type="AlphaFoldDB" id="A0A3M9N935"/>
<evidence type="ECO:0000313" key="3">
    <source>
        <dbReference type="Proteomes" id="UP000267223"/>
    </source>
</evidence>